<protein>
    <recommendedName>
        <fullName evidence="2">Serine aminopeptidase S33 domain-containing protein</fullName>
    </recommendedName>
</protein>
<feature type="domain" description="Serine aminopeptidase S33" evidence="2">
    <location>
        <begin position="193"/>
        <end position="285"/>
    </location>
</feature>
<sequence length="414" mass="45295">MKKKLLSTLFLVLAALTAEAQVDLIGSWTGKLDLGVGKLTLVFHLKQADGRVKVTMDSPDQSANGIPCSNDFLSDDSLAVSVRGINASYSGCLKDGKIVGTFKQNGMSLPLVLTKSTEELKRPQNPQPPFPYTTEEVTFRNERDGATLAGTLTWPVGYHPKSKKKPLVVLFVTGSGQENRDEEIYEHKPFLVIADYLARQGIASLRYDDRATGASKGGDVRNVTTEDFARDAAAGLAYLRSRKAFAKVGIIGHSEGGAIAFILGAQGKTDFLVSLAGPGVKGDTLGASQQNKVMEMSGLPATVTAEQIRKDPKIQDIPWFQWFNNYDPSADIAATRCPVFALNGDRDWQVISSLNLTAIQRLLPKSKYNQTKEYPGLNHLFQHSATGQPYEYRQIEETISPEVLSDIAEWINKL</sequence>
<dbReference type="GO" id="GO:0052689">
    <property type="term" value="F:carboxylic ester hydrolase activity"/>
    <property type="evidence" value="ECO:0007669"/>
    <property type="project" value="TreeGrafter"/>
</dbReference>
<keyword evidence="1" id="KW-0732">Signal</keyword>
<dbReference type="STRING" id="645274.SAMN04487901_10769"/>
<dbReference type="AlphaFoldDB" id="A0A1G7W601"/>
<proteinExistence type="predicted"/>
<keyword evidence="4" id="KW-1185">Reference proteome</keyword>
<feature type="signal peptide" evidence="1">
    <location>
        <begin position="1"/>
        <end position="20"/>
    </location>
</feature>
<name>A0A1G7W601_9BACT</name>
<organism evidence="3 4">
    <name type="scientific">Prevotella communis</name>
    <dbReference type="NCBI Taxonomy" id="2913614"/>
    <lineage>
        <taxon>Bacteria</taxon>
        <taxon>Pseudomonadati</taxon>
        <taxon>Bacteroidota</taxon>
        <taxon>Bacteroidia</taxon>
        <taxon>Bacteroidales</taxon>
        <taxon>Prevotellaceae</taxon>
        <taxon>Prevotella</taxon>
    </lineage>
</organism>
<dbReference type="RefSeq" id="WP_091817045.1">
    <property type="nucleotide sequence ID" value="NZ_FNCQ01000007.1"/>
</dbReference>
<feature type="chain" id="PRO_5011568967" description="Serine aminopeptidase S33 domain-containing protein" evidence="1">
    <location>
        <begin position="21"/>
        <end position="414"/>
    </location>
</feature>
<gene>
    <name evidence="3" type="ORF">SAMN04487901_10769</name>
</gene>
<evidence type="ECO:0000313" key="3">
    <source>
        <dbReference type="EMBL" id="SDG67301.1"/>
    </source>
</evidence>
<accession>A0A1G7W601</accession>
<evidence type="ECO:0000256" key="1">
    <source>
        <dbReference type="SAM" id="SignalP"/>
    </source>
</evidence>
<dbReference type="PANTHER" id="PTHR43265:SF1">
    <property type="entry name" value="ESTERASE ESTD"/>
    <property type="match status" value="1"/>
</dbReference>
<dbReference type="EMBL" id="FNCQ01000007">
    <property type="protein sequence ID" value="SDG67301.1"/>
    <property type="molecule type" value="Genomic_DNA"/>
</dbReference>
<dbReference type="PANTHER" id="PTHR43265">
    <property type="entry name" value="ESTERASE ESTD"/>
    <property type="match status" value="1"/>
</dbReference>
<dbReference type="InterPro" id="IPR053145">
    <property type="entry name" value="AB_hydrolase_Est10"/>
</dbReference>
<dbReference type="Proteomes" id="UP000198779">
    <property type="component" value="Unassembled WGS sequence"/>
</dbReference>
<evidence type="ECO:0000313" key="4">
    <source>
        <dbReference type="Proteomes" id="UP000198779"/>
    </source>
</evidence>
<dbReference type="InterPro" id="IPR022742">
    <property type="entry name" value="Hydrolase_4"/>
</dbReference>
<dbReference type="SUPFAM" id="SSF53474">
    <property type="entry name" value="alpha/beta-Hydrolases"/>
    <property type="match status" value="1"/>
</dbReference>
<evidence type="ECO:0000259" key="2">
    <source>
        <dbReference type="Pfam" id="PF12146"/>
    </source>
</evidence>
<dbReference type="Pfam" id="PF12146">
    <property type="entry name" value="Hydrolase_4"/>
    <property type="match status" value="1"/>
</dbReference>
<dbReference type="Gene3D" id="3.40.50.1820">
    <property type="entry name" value="alpha/beta hydrolase"/>
    <property type="match status" value="1"/>
</dbReference>
<reference evidence="4" key="1">
    <citation type="submission" date="2016-10" db="EMBL/GenBank/DDBJ databases">
        <authorList>
            <person name="Varghese N."/>
            <person name="Submissions S."/>
        </authorList>
    </citation>
    <scope>NUCLEOTIDE SEQUENCE [LARGE SCALE GENOMIC DNA]</scope>
    <source>
        <strain evidence="4">BP1-148</strain>
    </source>
</reference>
<dbReference type="InterPro" id="IPR029058">
    <property type="entry name" value="AB_hydrolase_fold"/>
</dbReference>